<dbReference type="PANTHER" id="PTHR43280">
    <property type="entry name" value="ARAC-FAMILY TRANSCRIPTIONAL REGULATOR"/>
    <property type="match status" value="1"/>
</dbReference>
<organism evidence="5 6">
    <name type="scientific">Bacteroides luti</name>
    <dbReference type="NCBI Taxonomy" id="1297750"/>
    <lineage>
        <taxon>Bacteria</taxon>
        <taxon>Pseudomonadati</taxon>
        <taxon>Bacteroidota</taxon>
        <taxon>Bacteroidia</taxon>
        <taxon>Bacteroidales</taxon>
        <taxon>Bacteroidaceae</taxon>
        <taxon>Bacteroides</taxon>
    </lineage>
</organism>
<dbReference type="SUPFAM" id="SSF46689">
    <property type="entry name" value="Homeodomain-like"/>
    <property type="match status" value="1"/>
</dbReference>
<keyword evidence="1" id="KW-0805">Transcription regulation</keyword>
<evidence type="ECO:0000256" key="1">
    <source>
        <dbReference type="ARBA" id="ARBA00023015"/>
    </source>
</evidence>
<dbReference type="PROSITE" id="PS01124">
    <property type="entry name" value="HTH_ARAC_FAMILY_2"/>
    <property type="match status" value="1"/>
</dbReference>
<dbReference type="Proteomes" id="UP000184509">
    <property type="component" value="Unassembled WGS sequence"/>
</dbReference>
<evidence type="ECO:0000256" key="3">
    <source>
        <dbReference type="ARBA" id="ARBA00023163"/>
    </source>
</evidence>
<dbReference type="EMBL" id="FQTV01000016">
    <property type="protein sequence ID" value="SHF88992.1"/>
    <property type="molecule type" value="Genomic_DNA"/>
</dbReference>
<dbReference type="Gene3D" id="1.10.10.60">
    <property type="entry name" value="Homeodomain-like"/>
    <property type="match status" value="1"/>
</dbReference>
<keyword evidence="6" id="KW-1185">Reference proteome</keyword>
<reference evidence="5 6" key="1">
    <citation type="submission" date="2016-11" db="EMBL/GenBank/DDBJ databases">
        <authorList>
            <person name="Jaros S."/>
            <person name="Januszkiewicz K."/>
            <person name="Wedrychowicz H."/>
        </authorList>
    </citation>
    <scope>NUCLEOTIDE SEQUENCE [LARGE SCALE GENOMIC DNA]</scope>
    <source>
        <strain evidence="5 6">DSM 26991</strain>
    </source>
</reference>
<dbReference type="RefSeq" id="WP_073403290.1">
    <property type="nucleotide sequence ID" value="NZ_FQTV01000016.1"/>
</dbReference>
<dbReference type="Pfam" id="PF12833">
    <property type="entry name" value="HTH_18"/>
    <property type="match status" value="1"/>
</dbReference>
<feature type="domain" description="HTH araC/xylS-type" evidence="4">
    <location>
        <begin position="189"/>
        <end position="291"/>
    </location>
</feature>
<dbReference type="GO" id="GO:0003700">
    <property type="term" value="F:DNA-binding transcription factor activity"/>
    <property type="evidence" value="ECO:0007669"/>
    <property type="project" value="InterPro"/>
</dbReference>
<proteinExistence type="predicted"/>
<keyword evidence="3" id="KW-0804">Transcription</keyword>
<evidence type="ECO:0000313" key="6">
    <source>
        <dbReference type="Proteomes" id="UP000184509"/>
    </source>
</evidence>
<dbReference type="PANTHER" id="PTHR43280:SF32">
    <property type="entry name" value="TRANSCRIPTIONAL REGULATORY PROTEIN"/>
    <property type="match status" value="1"/>
</dbReference>
<dbReference type="GO" id="GO:0043565">
    <property type="term" value="F:sequence-specific DNA binding"/>
    <property type="evidence" value="ECO:0007669"/>
    <property type="project" value="InterPro"/>
</dbReference>
<dbReference type="OrthoDB" id="1372329at2"/>
<gene>
    <name evidence="5" type="ORF">SAMN05444405_11640</name>
</gene>
<protein>
    <submittedName>
        <fullName evidence="5">AraC-type DNA-binding protein</fullName>
    </submittedName>
</protein>
<sequence length="300" mass="34946">MNFDHRKRKDIEFVKSQLPTNFIGDEFVIFTSADMPIVDHPCKADSVSFLICIKGNSELSINLKNNNFKENDLFIITPGKIIQFFNYSEDFTVKCISMSPEFLEDSVKGTRNIVPFLLRIMDNPFVNLNSDDLSSLLEYHSLLARKVRMENLSDRKEIVRGLLHAICHEISAIYEKNHPLEHLKRTRKEEIFKAFMTELSKSYKISRSVTFYAEKLNLDSKHFSNSIKEATGRLASEWIETYIVLEAKVMLRSTEKTIQQISDELNFANQSFFGKYFKQHTGISPRQYRESRQTDPNFVL</sequence>
<dbReference type="InterPro" id="IPR009057">
    <property type="entry name" value="Homeodomain-like_sf"/>
</dbReference>
<accession>A0A1M5FD00</accession>
<dbReference type="AlphaFoldDB" id="A0A1M5FD00"/>
<evidence type="ECO:0000259" key="4">
    <source>
        <dbReference type="PROSITE" id="PS01124"/>
    </source>
</evidence>
<evidence type="ECO:0000256" key="2">
    <source>
        <dbReference type="ARBA" id="ARBA00023125"/>
    </source>
</evidence>
<dbReference type="SMART" id="SM00342">
    <property type="entry name" value="HTH_ARAC"/>
    <property type="match status" value="1"/>
</dbReference>
<dbReference type="STRING" id="1297750.SAMN05444405_11640"/>
<keyword evidence="2 5" id="KW-0238">DNA-binding</keyword>
<name>A0A1M5FD00_9BACE</name>
<dbReference type="InterPro" id="IPR018060">
    <property type="entry name" value="HTH_AraC"/>
</dbReference>
<evidence type="ECO:0000313" key="5">
    <source>
        <dbReference type="EMBL" id="SHF88992.1"/>
    </source>
</evidence>